<sequence>MVFGGLTVDFTWQPTMMEDTRAHDENSSSADPQGAVVAHGAMDVMYSLEGKVHGKKIMINVTVPDLDHMELGLTLATVGSFDSRDLFDYTYRKESEGEGLVQDNHRGGNGDRQGERVSKSDGKYKISIEKYFSNDVANELVVLEVVLSLLHDVKSDEFSMSLGG</sequence>
<keyword evidence="3" id="KW-1185">Reference proteome</keyword>
<reference evidence="2 3" key="1">
    <citation type="submission" date="2013-08" db="EMBL/GenBank/DDBJ databases">
        <title>draft genome of Halomonas huanghegensis, strain BJGMM-B45T.</title>
        <authorList>
            <person name="Miao C."/>
            <person name="Wan Y."/>
            <person name="Jin W."/>
        </authorList>
    </citation>
    <scope>NUCLEOTIDE SEQUENCE [LARGE SCALE GENOMIC DNA]</scope>
    <source>
        <strain evidence="2 3">BJGMM-B45</strain>
    </source>
</reference>
<comment type="caution">
    <text evidence="2">The sequence shown here is derived from an EMBL/GenBank/DDBJ whole genome shotgun (WGS) entry which is preliminary data.</text>
</comment>
<protein>
    <submittedName>
        <fullName evidence="2">Uncharacterized protein</fullName>
    </submittedName>
</protein>
<evidence type="ECO:0000313" key="3">
    <source>
        <dbReference type="Proteomes" id="UP000019113"/>
    </source>
</evidence>
<proteinExistence type="predicted"/>
<evidence type="ECO:0000256" key="1">
    <source>
        <dbReference type="SAM" id="MobiDB-lite"/>
    </source>
</evidence>
<dbReference type="EMBL" id="AVBC01000039">
    <property type="protein sequence ID" value="ERL50561.1"/>
    <property type="molecule type" value="Genomic_DNA"/>
</dbReference>
<accession>W1N5V6</accession>
<evidence type="ECO:0000313" key="2">
    <source>
        <dbReference type="EMBL" id="ERL50561.1"/>
    </source>
</evidence>
<name>W1N5V6_9GAMM</name>
<organism evidence="2 3">
    <name type="scientific">Halomonas huangheensis</name>
    <dbReference type="NCBI Taxonomy" id="1178482"/>
    <lineage>
        <taxon>Bacteria</taxon>
        <taxon>Pseudomonadati</taxon>
        <taxon>Pseudomonadota</taxon>
        <taxon>Gammaproteobacteria</taxon>
        <taxon>Oceanospirillales</taxon>
        <taxon>Halomonadaceae</taxon>
        <taxon>Halomonas</taxon>
    </lineage>
</organism>
<dbReference type="Proteomes" id="UP000019113">
    <property type="component" value="Unassembled WGS sequence"/>
</dbReference>
<dbReference type="AlphaFoldDB" id="W1N5V6"/>
<gene>
    <name evidence="2" type="ORF">BJB45_05385</name>
</gene>
<dbReference type="KEGG" id="hhu:AR456_06755"/>
<feature type="region of interest" description="Disordered" evidence="1">
    <location>
        <begin position="98"/>
        <end position="119"/>
    </location>
</feature>
<feature type="compositionally biased region" description="Basic and acidic residues" evidence="1">
    <location>
        <begin position="103"/>
        <end position="119"/>
    </location>
</feature>